<dbReference type="EMBL" id="OBEJ01000002">
    <property type="protein sequence ID" value="SNZ12386.1"/>
    <property type="molecule type" value="Genomic_DNA"/>
</dbReference>
<proteinExistence type="predicted"/>
<sequence length="57" mass="6269">MERRRAKTIIGVAMVLLGIVQALAFAVQSQWIMTVLGLTYGGIGVAFLWAEVYAIDR</sequence>
<dbReference type="OrthoDB" id="175558at2157"/>
<organism evidence="2 3">
    <name type="scientific">Natronoarchaeum philippinense</name>
    <dbReference type="NCBI Taxonomy" id="558529"/>
    <lineage>
        <taxon>Archaea</taxon>
        <taxon>Methanobacteriati</taxon>
        <taxon>Methanobacteriota</taxon>
        <taxon>Stenosarchaea group</taxon>
        <taxon>Halobacteria</taxon>
        <taxon>Halobacteriales</taxon>
        <taxon>Natronoarchaeaceae</taxon>
    </lineage>
</organism>
<evidence type="ECO:0000313" key="3">
    <source>
        <dbReference type="Proteomes" id="UP000219453"/>
    </source>
</evidence>
<keyword evidence="1" id="KW-1133">Transmembrane helix</keyword>
<keyword evidence="3" id="KW-1185">Reference proteome</keyword>
<reference evidence="2 3" key="1">
    <citation type="submission" date="2017-09" db="EMBL/GenBank/DDBJ databases">
        <authorList>
            <person name="Ehlers B."/>
            <person name="Leendertz F.H."/>
        </authorList>
    </citation>
    <scope>NUCLEOTIDE SEQUENCE [LARGE SCALE GENOMIC DNA]</scope>
    <source>
        <strain evidence="2 3">DSM 27208</strain>
    </source>
</reference>
<dbReference type="AlphaFoldDB" id="A0A285NWW8"/>
<feature type="transmembrane region" description="Helical" evidence="1">
    <location>
        <begin position="34"/>
        <end position="55"/>
    </location>
</feature>
<name>A0A285NWW8_NATPI</name>
<keyword evidence="1" id="KW-0472">Membrane</keyword>
<evidence type="ECO:0000313" key="2">
    <source>
        <dbReference type="EMBL" id="SNZ12386.1"/>
    </source>
</evidence>
<gene>
    <name evidence="2" type="ORF">SAMN06269185_1679</name>
</gene>
<dbReference type="RefSeq" id="WP_179747434.1">
    <property type="nucleotide sequence ID" value="NZ_OBEJ01000002.1"/>
</dbReference>
<protein>
    <submittedName>
        <fullName evidence="2">Uncharacterized protein</fullName>
    </submittedName>
</protein>
<accession>A0A285NWW8</accession>
<dbReference type="Proteomes" id="UP000219453">
    <property type="component" value="Unassembled WGS sequence"/>
</dbReference>
<evidence type="ECO:0000256" key="1">
    <source>
        <dbReference type="SAM" id="Phobius"/>
    </source>
</evidence>
<keyword evidence="1" id="KW-0812">Transmembrane</keyword>